<evidence type="ECO:0000313" key="1">
    <source>
        <dbReference type="EMBL" id="ODQ63136.1"/>
    </source>
</evidence>
<proteinExistence type="predicted"/>
<name>A0A1E3PCJ7_9ASCO</name>
<reference evidence="1 2" key="1">
    <citation type="journal article" date="2016" name="Proc. Natl. Acad. Sci. U.S.A.">
        <title>Comparative genomics of biotechnologically important yeasts.</title>
        <authorList>
            <person name="Riley R."/>
            <person name="Haridas S."/>
            <person name="Wolfe K.H."/>
            <person name="Lopes M.R."/>
            <person name="Hittinger C.T."/>
            <person name="Goeker M."/>
            <person name="Salamov A.A."/>
            <person name="Wisecaver J.H."/>
            <person name="Long T.M."/>
            <person name="Calvey C.H."/>
            <person name="Aerts A.L."/>
            <person name="Barry K.W."/>
            <person name="Choi C."/>
            <person name="Clum A."/>
            <person name="Coughlan A.Y."/>
            <person name="Deshpande S."/>
            <person name="Douglass A.P."/>
            <person name="Hanson S.J."/>
            <person name="Klenk H.-P."/>
            <person name="LaButti K.M."/>
            <person name="Lapidus A."/>
            <person name="Lindquist E.A."/>
            <person name="Lipzen A.M."/>
            <person name="Meier-Kolthoff J.P."/>
            <person name="Ohm R.A."/>
            <person name="Otillar R.P."/>
            <person name="Pangilinan J.L."/>
            <person name="Peng Y."/>
            <person name="Rokas A."/>
            <person name="Rosa C.A."/>
            <person name="Scheuner C."/>
            <person name="Sibirny A.A."/>
            <person name="Slot J.C."/>
            <person name="Stielow J.B."/>
            <person name="Sun H."/>
            <person name="Kurtzman C.P."/>
            <person name="Blackwell M."/>
            <person name="Grigoriev I.V."/>
            <person name="Jeffries T.W."/>
        </authorList>
    </citation>
    <scope>NUCLEOTIDE SEQUENCE [LARGE SCALE GENOMIC DNA]</scope>
    <source>
        <strain evidence="1 2">DSM 6958</strain>
    </source>
</reference>
<dbReference type="AlphaFoldDB" id="A0A1E3PCJ7"/>
<accession>A0A1E3PCJ7</accession>
<gene>
    <name evidence="1" type="ORF">NADFUDRAFT_53785</name>
</gene>
<dbReference type="EMBL" id="KV454416">
    <property type="protein sequence ID" value="ODQ63136.1"/>
    <property type="molecule type" value="Genomic_DNA"/>
</dbReference>
<evidence type="ECO:0000313" key="2">
    <source>
        <dbReference type="Proteomes" id="UP000095009"/>
    </source>
</evidence>
<sequence length="103" mass="12006">MLDYPDVLQQFLSSYLTLYSSETERLMSIKSVSFGTCQVFLTRNVRSNRSKESYNFKFKTKKQSFLVPELVYQLAWLNITKNSMSFLLVLRDFELAVGIKGKV</sequence>
<keyword evidence="2" id="KW-1185">Reference proteome</keyword>
<protein>
    <submittedName>
        <fullName evidence="1">Uncharacterized protein</fullName>
    </submittedName>
</protein>
<organism evidence="1 2">
    <name type="scientific">Nadsonia fulvescens var. elongata DSM 6958</name>
    <dbReference type="NCBI Taxonomy" id="857566"/>
    <lineage>
        <taxon>Eukaryota</taxon>
        <taxon>Fungi</taxon>
        <taxon>Dikarya</taxon>
        <taxon>Ascomycota</taxon>
        <taxon>Saccharomycotina</taxon>
        <taxon>Dipodascomycetes</taxon>
        <taxon>Dipodascales</taxon>
        <taxon>Dipodascales incertae sedis</taxon>
        <taxon>Nadsonia</taxon>
    </lineage>
</organism>
<dbReference type="Proteomes" id="UP000095009">
    <property type="component" value="Unassembled WGS sequence"/>
</dbReference>